<dbReference type="InterPro" id="IPR016181">
    <property type="entry name" value="Acyl_CoA_acyltransferase"/>
</dbReference>
<dbReference type="Proteomes" id="UP000282106">
    <property type="component" value="Unassembled WGS sequence"/>
</dbReference>
<accession>A0A3N0VKA9</accession>
<evidence type="ECO:0000256" key="3">
    <source>
        <dbReference type="SAM" id="MobiDB-lite"/>
    </source>
</evidence>
<keyword evidence="2" id="KW-0012">Acyltransferase</keyword>
<dbReference type="InParanoid" id="A0A3N0VKA9"/>
<dbReference type="SUPFAM" id="SSF55729">
    <property type="entry name" value="Acyl-CoA N-acyltransferases (Nat)"/>
    <property type="match status" value="1"/>
</dbReference>
<keyword evidence="1 5" id="KW-0808">Transferase</keyword>
<feature type="region of interest" description="Disordered" evidence="3">
    <location>
        <begin position="1"/>
        <end position="32"/>
    </location>
</feature>
<dbReference type="InterPro" id="IPR000182">
    <property type="entry name" value="GNAT_dom"/>
</dbReference>
<evidence type="ECO:0000313" key="6">
    <source>
        <dbReference type="Proteomes" id="UP000282106"/>
    </source>
</evidence>
<evidence type="ECO:0000256" key="2">
    <source>
        <dbReference type="ARBA" id="ARBA00023315"/>
    </source>
</evidence>
<dbReference type="GO" id="GO:0016747">
    <property type="term" value="F:acyltransferase activity, transferring groups other than amino-acyl groups"/>
    <property type="evidence" value="ECO:0007669"/>
    <property type="project" value="InterPro"/>
</dbReference>
<dbReference type="CDD" id="cd04301">
    <property type="entry name" value="NAT_SF"/>
    <property type="match status" value="1"/>
</dbReference>
<dbReference type="PANTHER" id="PTHR43877">
    <property type="entry name" value="AMINOALKYLPHOSPHONATE N-ACETYLTRANSFERASE-RELATED-RELATED"/>
    <property type="match status" value="1"/>
</dbReference>
<name>A0A3N0VKA9_9GAMM</name>
<keyword evidence="6" id="KW-1185">Reference proteome</keyword>
<proteinExistence type="predicted"/>
<reference evidence="5 6" key="1">
    <citation type="submission" date="2018-10" db="EMBL/GenBank/DDBJ databases">
        <authorList>
            <person name="Chen W.-M."/>
        </authorList>
    </citation>
    <scope>NUCLEOTIDE SEQUENCE [LARGE SCALE GENOMIC DNA]</scope>
    <source>
        <strain evidence="5 6">THS-13</strain>
    </source>
</reference>
<evidence type="ECO:0000256" key="1">
    <source>
        <dbReference type="ARBA" id="ARBA00022679"/>
    </source>
</evidence>
<feature type="domain" description="N-acetyltransferase" evidence="4">
    <location>
        <begin position="30"/>
        <end position="158"/>
    </location>
</feature>
<evidence type="ECO:0000313" key="5">
    <source>
        <dbReference type="EMBL" id="ROH93207.1"/>
    </source>
</evidence>
<dbReference type="RefSeq" id="WP_123210061.1">
    <property type="nucleotide sequence ID" value="NZ_RJVO01000001.1"/>
</dbReference>
<evidence type="ECO:0000259" key="4">
    <source>
        <dbReference type="PROSITE" id="PS51186"/>
    </source>
</evidence>
<dbReference type="NCBIfam" id="NF040501">
    <property type="entry name" value="resist_ArsN2"/>
    <property type="match status" value="1"/>
</dbReference>
<dbReference type="EMBL" id="RJVO01000001">
    <property type="protein sequence ID" value="ROH93207.1"/>
    <property type="molecule type" value="Genomic_DNA"/>
</dbReference>
<sequence length="173" mass="18612">MNHHQTPHPQPASPSGNSAARGARRRRSSLSIRAATREDYPAVLALLSAAHLPHSDLTAEHLDHFLLAERDEELEGVVGLEGQGEARLLRSLAVAERAQGHGLGHQLLEAAEASARAQGANRLWLLTTTAEPFFARAGYARAERETAPKALRLLTEFTSVCPSNAACMTKLLG</sequence>
<dbReference type="Gene3D" id="3.40.630.30">
    <property type="match status" value="1"/>
</dbReference>
<gene>
    <name evidence="5" type="ORF">ED208_01370</name>
</gene>
<dbReference type="InterPro" id="IPR050832">
    <property type="entry name" value="Bact_Acetyltransf"/>
</dbReference>
<comment type="caution">
    <text evidence="5">The sequence shown here is derived from an EMBL/GenBank/DDBJ whole genome shotgun (WGS) entry which is preliminary data.</text>
</comment>
<organism evidence="5 6">
    <name type="scientific">Stagnimonas aquatica</name>
    <dbReference type="NCBI Taxonomy" id="2689987"/>
    <lineage>
        <taxon>Bacteria</taxon>
        <taxon>Pseudomonadati</taxon>
        <taxon>Pseudomonadota</taxon>
        <taxon>Gammaproteobacteria</taxon>
        <taxon>Nevskiales</taxon>
        <taxon>Nevskiaceae</taxon>
        <taxon>Stagnimonas</taxon>
    </lineage>
</organism>
<protein>
    <submittedName>
        <fullName evidence="5">GNAT family N-acetyltransferase</fullName>
    </submittedName>
</protein>
<dbReference type="Pfam" id="PF13508">
    <property type="entry name" value="Acetyltransf_7"/>
    <property type="match status" value="1"/>
</dbReference>
<dbReference type="AlphaFoldDB" id="A0A3N0VKA9"/>
<dbReference type="PROSITE" id="PS51186">
    <property type="entry name" value="GNAT"/>
    <property type="match status" value="1"/>
</dbReference>